<protein>
    <submittedName>
        <fullName evidence="2">Uncharacterized protein</fullName>
    </submittedName>
</protein>
<dbReference type="EMBL" id="KB733446">
    <property type="protein sequence ID" value="ENI09489.1"/>
    <property type="molecule type" value="Genomic_DNA"/>
</dbReference>
<organism evidence="2 3">
    <name type="scientific">Cochliobolus heterostrophus (strain C4 / ATCC 48331 / race T)</name>
    <name type="common">Southern corn leaf blight fungus</name>
    <name type="synonym">Bipolaris maydis</name>
    <dbReference type="NCBI Taxonomy" id="665024"/>
    <lineage>
        <taxon>Eukaryota</taxon>
        <taxon>Fungi</taxon>
        <taxon>Dikarya</taxon>
        <taxon>Ascomycota</taxon>
        <taxon>Pezizomycotina</taxon>
        <taxon>Dothideomycetes</taxon>
        <taxon>Pleosporomycetidae</taxon>
        <taxon>Pleosporales</taxon>
        <taxon>Pleosporineae</taxon>
        <taxon>Pleosporaceae</taxon>
        <taxon>Bipolaris</taxon>
    </lineage>
</organism>
<gene>
    <name evidence="2" type="ORF">COCC4DRAFT_68997</name>
</gene>
<reference evidence="2 3" key="1">
    <citation type="journal article" date="2012" name="PLoS Pathog.">
        <title>Diverse lifestyles and strategies of plant pathogenesis encoded in the genomes of eighteen Dothideomycetes fungi.</title>
        <authorList>
            <person name="Ohm R.A."/>
            <person name="Feau N."/>
            <person name="Henrissat B."/>
            <person name="Schoch C.L."/>
            <person name="Horwitz B.A."/>
            <person name="Barry K.W."/>
            <person name="Condon B.J."/>
            <person name="Copeland A.C."/>
            <person name="Dhillon B."/>
            <person name="Glaser F."/>
            <person name="Hesse C.N."/>
            <person name="Kosti I."/>
            <person name="LaButti K."/>
            <person name="Lindquist E.A."/>
            <person name="Lucas S."/>
            <person name="Salamov A.A."/>
            <person name="Bradshaw R.E."/>
            <person name="Ciuffetti L."/>
            <person name="Hamelin R.C."/>
            <person name="Kema G.H.J."/>
            <person name="Lawrence C."/>
            <person name="Scott J.A."/>
            <person name="Spatafora J.W."/>
            <person name="Turgeon B.G."/>
            <person name="de Wit P.J.G.M."/>
            <person name="Zhong S."/>
            <person name="Goodwin S.B."/>
            <person name="Grigoriev I.V."/>
        </authorList>
    </citation>
    <scope>NUCLEOTIDE SEQUENCE [LARGE SCALE GENOMIC DNA]</scope>
    <source>
        <strain evidence="3">C4 / ATCC 48331 / race T</strain>
    </source>
</reference>
<dbReference type="Proteomes" id="UP000012338">
    <property type="component" value="Unassembled WGS sequence"/>
</dbReference>
<name>N4X8W6_COCH4</name>
<sequence>MNQARDMLPNPLKPSEAVIQHSSTHRNLESSPKEKNKPPSHRSPLRSAYPSPIRNPRFFSVSTPLT</sequence>
<reference evidence="3" key="2">
    <citation type="journal article" date="2013" name="PLoS Genet.">
        <title>Comparative genome structure, secondary metabolite, and effector coding capacity across Cochliobolus pathogens.</title>
        <authorList>
            <person name="Condon B.J."/>
            <person name="Leng Y."/>
            <person name="Wu D."/>
            <person name="Bushley K.E."/>
            <person name="Ohm R.A."/>
            <person name="Otillar R."/>
            <person name="Martin J."/>
            <person name="Schackwitz W."/>
            <person name="Grimwood J."/>
            <person name="MohdZainudin N."/>
            <person name="Xue C."/>
            <person name="Wang R."/>
            <person name="Manning V.A."/>
            <person name="Dhillon B."/>
            <person name="Tu Z.J."/>
            <person name="Steffenson B.J."/>
            <person name="Salamov A."/>
            <person name="Sun H."/>
            <person name="Lowry S."/>
            <person name="LaButti K."/>
            <person name="Han J."/>
            <person name="Copeland A."/>
            <person name="Lindquist E."/>
            <person name="Barry K."/>
            <person name="Schmutz J."/>
            <person name="Baker S.E."/>
            <person name="Ciuffetti L.M."/>
            <person name="Grigoriev I.V."/>
            <person name="Zhong S."/>
            <person name="Turgeon B.G."/>
        </authorList>
    </citation>
    <scope>NUCLEOTIDE SEQUENCE [LARGE SCALE GENOMIC DNA]</scope>
    <source>
        <strain evidence="3">C4 / ATCC 48331 / race T</strain>
    </source>
</reference>
<keyword evidence="3" id="KW-1185">Reference proteome</keyword>
<dbReference type="AlphaFoldDB" id="N4X8W6"/>
<evidence type="ECO:0000256" key="1">
    <source>
        <dbReference type="SAM" id="MobiDB-lite"/>
    </source>
</evidence>
<proteinExistence type="predicted"/>
<evidence type="ECO:0000313" key="2">
    <source>
        <dbReference type="EMBL" id="ENI09489.1"/>
    </source>
</evidence>
<accession>N4X8W6</accession>
<feature type="compositionally biased region" description="Basic and acidic residues" evidence="1">
    <location>
        <begin position="26"/>
        <end position="37"/>
    </location>
</feature>
<dbReference type="HOGENOM" id="CLU_3055902_0_0_1"/>
<feature type="region of interest" description="Disordered" evidence="1">
    <location>
        <begin position="1"/>
        <end position="66"/>
    </location>
</feature>
<evidence type="ECO:0000313" key="3">
    <source>
        <dbReference type="Proteomes" id="UP000012338"/>
    </source>
</evidence>